<reference evidence="7 8" key="1">
    <citation type="submission" date="2016-11" db="EMBL/GenBank/DDBJ databases">
        <title>Trade-off between light-utilization and light-protection in marine flavobacteria.</title>
        <authorList>
            <person name="Kumagai Y."/>
        </authorList>
    </citation>
    <scope>NUCLEOTIDE SEQUENCE [LARGE SCALE GENOMIC DNA]</scope>
    <source>
        <strain evidence="7 8">ATCC 700397</strain>
    </source>
</reference>
<gene>
    <name evidence="7" type="ORF">BST83_14840</name>
</gene>
<feature type="transmembrane region" description="Helical" evidence="5">
    <location>
        <begin position="91"/>
        <end position="111"/>
    </location>
</feature>
<comment type="subcellular location">
    <subcellularLocation>
        <location evidence="1">Membrane</location>
        <topology evidence="1">Multi-pass membrane protein</topology>
    </subcellularLocation>
</comment>
<organism evidence="7 8">
    <name type="scientific">Polaribacter filamentus</name>
    <dbReference type="NCBI Taxonomy" id="53483"/>
    <lineage>
        <taxon>Bacteria</taxon>
        <taxon>Pseudomonadati</taxon>
        <taxon>Bacteroidota</taxon>
        <taxon>Flavobacteriia</taxon>
        <taxon>Flavobacteriales</taxon>
        <taxon>Flavobacteriaceae</taxon>
    </lineage>
</organism>
<dbReference type="GO" id="GO:0016020">
    <property type="term" value="C:membrane"/>
    <property type="evidence" value="ECO:0007669"/>
    <property type="project" value="UniProtKB-SubCell"/>
</dbReference>
<feature type="transmembrane region" description="Helical" evidence="5">
    <location>
        <begin position="6"/>
        <end position="23"/>
    </location>
</feature>
<keyword evidence="8" id="KW-1185">Reference proteome</keyword>
<evidence type="ECO:0000259" key="6">
    <source>
        <dbReference type="Pfam" id="PF04932"/>
    </source>
</evidence>
<evidence type="ECO:0000256" key="3">
    <source>
        <dbReference type="ARBA" id="ARBA00022989"/>
    </source>
</evidence>
<evidence type="ECO:0000256" key="5">
    <source>
        <dbReference type="SAM" id="Phobius"/>
    </source>
</evidence>
<evidence type="ECO:0000313" key="8">
    <source>
        <dbReference type="Proteomes" id="UP000239522"/>
    </source>
</evidence>
<evidence type="ECO:0000256" key="1">
    <source>
        <dbReference type="ARBA" id="ARBA00004141"/>
    </source>
</evidence>
<dbReference type="Proteomes" id="UP000239522">
    <property type="component" value="Unassembled WGS sequence"/>
</dbReference>
<feature type="domain" description="O-antigen ligase-related" evidence="6">
    <location>
        <begin position="160"/>
        <end position="327"/>
    </location>
</feature>
<evidence type="ECO:0000313" key="7">
    <source>
        <dbReference type="EMBL" id="PQB08261.1"/>
    </source>
</evidence>
<sequence>MLIQISIFEVHYGIFLLLIFICFSKVSNNLLNILSYLLIILFITVISSFFQKPTLYNFIKDFAYFTKPIVALVAGYLLAKKMYDFSSFLRVFIYLTTVISIYHIVSILTSVDFSSASVSKIRTIGGISNLAEVVVLTIIISSYKFNFLDVIENKLVKKIVFSIVLVSFFLYFSRTMVVALIILLLAVYGYVKITSKGLKYGLLVFSSFLLFYIYLFNANIQREKPGLESFLYKMKIAPSEIFTPVRNIDPNNHAYLWDHWRAYEATLAIDQINTPVTFFIGKGAGSMVDLKFKVYLGDSEMRYIPAIHNGYVNIFFKTGIIGIVIYLLFLLNIYLFAYSKHSSQKTRTINNLIAGFGIYFIFSSLIIGEYIILRIFICL</sequence>
<feature type="transmembrane region" description="Helical" evidence="5">
    <location>
        <begin position="62"/>
        <end position="79"/>
    </location>
</feature>
<accession>A0A2S7L064</accession>
<keyword evidence="3 5" id="KW-1133">Transmembrane helix</keyword>
<feature type="transmembrane region" description="Helical" evidence="5">
    <location>
        <begin position="159"/>
        <end position="191"/>
    </location>
</feature>
<dbReference type="InterPro" id="IPR007016">
    <property type="entry name" value="O-antigen_ligase-rel_domated"/>
</dbReference>
<dbReference type="AlphaFoldDB" id="A0A2S7L064"/>
<protein>
    <recommendedName>
        <fullName evidence="6">O-antigen ligase-related domain-containing protein</fullName>
    </recommendedName>
</protein>
<feature type="transmembrane region" description="Helical" evidence="5">
    <location>
        <begin position="123"/>
        <end position="147"/>
    </location>
</feature>
<evidence type="ECO:0000256" key="4">
    <source>
        <dbReference type="ARBA" id="ARBA00023136"/>
    </source>
</evidence>
<keyword evidence="4 5" id="KW-0472">Membrane</keyword>
<feature type="transmembrane region" description="Helical" evidence="5">
    <location>
        <begin position="356"/>
        <end position="377"/>
    </location>
</feature>
<comment type="caution">
    <text evidence="7">The sequence shown here is derived from an EMBL/GenBank/DDBJ whole genome shotgun (WGS) entry which is preliminary data.</text>
</comment>
<feature type="transmembrane region" description="Helical" evidence="5">
    <location>
        <begin position="197"/>
        <end position="215"/>
    </location>
</feature>
<feature type="transmembrane region" description="Helical" evidence="5">
    <location>
        <begin position="30"/>
        <end position="50"/>
    </location>
</feature>
<evidence type="ECO:0000256" key="2">
    <source>
        <dbReference type="ARBA" id="ARBA00022692"/>
    </source>
</evidence>
<name>A0A2S7L064_9FLAO</name>
<feature type="transmembrane region" description="Helical" evidence="5">
    <location>
        <begin position="311"/>
        <end position="336"/>
    </location>
</feature>
<dbReference type="Pfam" id="PF04932">
    <property type="entry name" value="Wzy_C"/>
    <property type="match status" value="1"/>
</dbReference>
<dbReference type="EMBL" id="MQUA01000013">
    <property type="protein sequence ID" value="PQB08261.1"/>
    <property type="molecule type" value="Genomic_DNA"/>
</dbReference>
<keyword evidence="2 5" id="KW-0812">Transmembrane</keyword>
<proteinExistence type="predicted"/>